<organism evidence="2 5">
    <name type="scientific">Leptospira noguchii serovar Panama str. CZ214</name>
    <dbReference type="NCBI Taxonomy" id="1001595"/>
    <lineage>
        <taxon>Bacteria</taxon>
        <taxon>Pseudomonadati</taxon>
        <taxon>Spirochaetota</taxon>
        <taxon>Spirochaetia</taxon>
        <taxon>Leptospirales</taxon>
        <taxon>Leptospiraceae</taxon>
        <taxon>Leptospira</taxon>
    </lineage>
</organism>
<evidence type="ECO:0000313" key="5">
    <source>
        <dbReference type="Proteomes" id="UP000015442"/>
    </source>
</evidence>
<protein>
    <submittedName>
        <fullName evidence="2">Uncharacterized protein</fullName>
    </submittedName>
</protein>
<comment type="caution">
    <text evidence="2">The sequence shown here is derived from an EMBL/GenBank/DDBJ whole genome shotgun (WGS) entry which is preliminary data.</text>
</comment>
<dbReference type="EMBL" id="AKWY02000018">
    <property type="protein sequence ID" value="EQA72393.1"/>
    <property type="molecule type" value="Genomic_DNA"/>
</dbReference>
<sequence>MLRRHDLSIAVNILKRYNKNSGNWGWKMDIQNSNFKLDDKDEHPSVPILTDFFKTHIHEFLNTGLRFDVLAHYLAVETSIILKPWINKSDS</sequence>
<proteinExistence type="predicted"/>
<dbReference type="Proteomes" id="UP000015442">
    <property type="component" value="Unassembled WGS sequence"/>
</dbReference>
<evidence type="ECO:0000313" key="2">
    <source>
        <dbReference type="EMBL" id="EQA70250.1"/>
    </source>
</evidence>
<evidence type="ECO:0000313" key="4">
    <source>
        <dbReference type="EMBL" id="EQA72519.1"/>
    </source>
</evidence>
<evidence type="ECO:0000313" key="1">
    <source>
        <dbReference type="EMBL" id="EQA69453.1"/>
    </source>
</evidence>
<reference evidence="2 5" key="1">
    <citation type="submission" date="2013-05" db="EMBL/GenBank/DDBJ databases">
        <authorList>
            <person name="Harkins D.M."/>
            <person name="Durkin A.S."/>
            <person name="Brinkac L.M."/>
            <person name="Haft D.H."/>
            <person name="Selengut J.D."/>
            <person name="Sanka R."/>
            <person name="DePew J."/>
            <person name="Purushe J."/>
            <person name="Hartskeerl R.A."/>
            <person name="Ahmed A."/>
            <person name="van der Linden H."/>
            <person name="Goris M.G.A."/>
            <person name="Vinetz J.M."/>
            <person name="Sutton G.G."/>
            <person name="Nierman W.C."/>
            <person name="Fouts D.E."/>
        </authorList>
    </citation>
    <scope>NUCLEOTIDE SEQUENCE [LARGE SCALE GENOMIC DNA]</scope>
    <source>
        <strain evidence="2 5">CZ214</strain>
    </source>
</reference>
<dbReference type="EMBL" id="AKWY02000016">
    <property type="protein sequence ID" value="EQA72519.1"/>
    <property type="molecule type" value="Genomic_DNA"/>
</dbReference>
<accession>T0FL26</accession>
<dbReference type="EMBL" id="AKWY02000034">
    <property type="protein sequence ID" value="EQA69453.1"/>
    <property type="molecule type" value="Genomic_DNA"/>
</dbReference>
<dbReference type="AlphaFoldDB" id="T0FL26"/>
<dbReference type="EMBL" id="AKWY02000031">
    <property type="protein sequence ID" value="EQA70250.1"/>
    <property type="molecule type" value="Genomic_DNA"/>
</dbReference>
<evidence type="ECO:0000313" key="3">
    <source>
        <dbReference type="EMBL" id="EQA72393.1"/>
    </source>
</evidence>
<name>T0FL26_9LEPT</name>
<gene>
    <name evidence="2" type="ORF">LEP1GSC059_0718</name>
    <name evidence="1" type="ORF">LEP1GSC059_2344</name>
    <name evidence="4" type="ORF">LEP1GSC059_3213</name>
    <name evidence="3" type="ORF">LEP1GSC059_3683</name>
</gene>